<sequence length="142" mass="16403">MSGKDFAEVVDLIVKEDTRYSKEAYFFVRKALDYTLNGLKGDQTEESRKHVSGGQLLDGIRKYGLEQFGPMTMTVFEHWSLHECSDFGEIVFNLVDYGVFGKTKSDKREDFKAGYEFREAFLKPFLPEESKGNDKCRKKNSE</sequence>
<evidence type="ECO:0000313" key="1">
    <source>
        <dbReference type="EMBL" id="AWT60651.1"/>
    </source>
</evidence>
<reference evidence="1 2" key="1">
    <citation type="submission" date="2018-06" db="EMBL/GenBank/DDBJ databases">
        <title>Draft Genome Sequence of a Novel Marine Bacterium Related to the Verrucomicrobia.</title>
        <authorList>
            <person name="Vosseberg J."/>
            <person name="Martijn J."/>
            <person name="Ettema T.J.G."/>
        </authorList>
    </citation>
    <scope>NUCLEOTIDE SEQUENCE [LARGE SCALE GENOMIC DNA]</scope>
    <source>
        <strain evidence="1">TARA_B100001123</strain>
    </source>
</reference>
<dbReference type="KEGG" id="mtar:DF168_01868"/>
<gene>
    <name evidence="1" type="ORF">DF168_01868</name>
</gene>
<proteinExistence type="predicted"/>
<dbReference type="Proteomes" id="UP000247465">
    <property type="component" value="Chromosome"/>
</dbReference>
<name>A0A2Z4AEQ9_9BACT</name>
<dbReference type="InterPro" id="IPR026406">
    <property type="entry name" value="Ver/Plancto_CHP"/>
</dbReference>
<dbReference type="NCBIfam" id="TIGR04138">
    <property type="entry name" value="Plancto_Ver_chp"/>
    <property type="match status" value="1"/>
</dbReference>
<dbReference type="EMBL" id="CP029803">
    <property type="protein sequence ID" value="AWT60651.1"/>
    <property type="molecule type" value="Genomic_DNA"/>
</dbReference>
<protein>
    <submittedName>
        <fullName evidence="1">Uncharacterized protein</fullName>
    </submittedName>
</protein>
<organism evidence="1 2">
    <name type="scientific">Candidatus Moanibacter tarae</name>
    <dbReference type="NCBI Taxonomy" id="2200854"/>
    <lineage>
        <taxon>Bacteria</taxon>
        <taxon>Pseudomonadati</taxon>
        <taxon>Verrucomicrobiota</taxon>
        <taxon>Opitutia</taxon>
        <taxon>Puniceicoccales</taxon>
        <taxon>Puniceicoccales incertae sedis</taxon>
        <taxon>Candidatus Moanibacter</taxon>
    </lineage>
</organism>
<accession>A0A2Z4AEQ9</accession>
<evidence type="ECO:0000313" key="2">
    <source>
        <dbReference type="Proteomes" id="UP000247465"/>
    </source>
</evidence>
<dbReference type="AlphaFoldDB" id="A0A2Z4AEQ9"/>